<evidence type="ECO:0000313" key="2">
    <source>
        <dbReference type="Proteomes" id="UP000053226"/>
    </source>
</evidence>
<reference evidence="1 2" key="1">
    <citation type="submission" date="2015-07" db="EMBL/GenBank/DDBJ databases">
        <title>ATOL: Assembling a taxonomically balanced genome-scale reconstruction of the evolutionary history of the Enterobacteriaceae.</title>
        <authorList>
            <person name="Plunkett G.III."/>
            <person name="Neeno-Eckwall E.C."/>
            <person name="Glasner J.D."/>
            <person name="Perna N.T."/>
        </authorList>
    </citation>
    <scope>NUCLEOTIDE SEQUENCE [LARGE SCALE GENOMIC DNA]</scope>
    <source>
        <strain evidence="1 2">ATCC 35017</strain>
    </source>
</reference>
<proteinExistence type="predicted"/>
<organism evidence="1 2">
    <name type="scientific">Moellerella wisconsensis ATCC 35017</name>
    <dbReference type="NCBI Taxonomy" id="1354267"/>
    <lineage>
        <taxon>Bacteria</taxon>
        <taxon>Pseudomonadati</taxon>
        <taxon>Pseudomonadota</taxon>
        <taxon>Gammaproteobacteria</taxon>
        <taxon>Enterobacterales</taxon>
        <taxon>Morganellaceae</taxon>
        <taxon>Moellerella</taxon>
    </lineage>
</organism>
<evidence type="ECO:0000313" key="1">
    <source>
        <dbReference type="EMBL" id="KPD02603.1"/>
    </source>
</evidence>
<dbReference type="EMBL" id="LGAA01000018">
    <property type="protein sequence ID" value="KPD02603.1"/>
    <property type="molecule type" value="Genomic_DNA"/>
</dbReference>
<name>A0A0N0I9Z5_9GAMM</name>
<gene>
    <name evidence="1" type="ORF">M992_1758</name>
</gene>
<sequence>MKPFLLSYSVEKNNPADNSNAAAETRNWIDDYLAKEVNNLQNIKKHTNVETTISGEINVTGCCDLAKIKCVIDIFHHVFTNMLQERNIDPEAVTIKCTLLVHDISHSFEFDM</sequence>
<dbReference type="RefSeq" id="WP_053908178.1">
    <property type="nucleotide sequence ID" value="NZ_CAWMUS010000018.1"/>
</dbReference>
<keyword evidence="2" id="KW-1185">Reference proteome</keyword>
<dbReference type="AlphaFoldDB" id="A0A0N0I9Z5"/>
<accession>A0A0N0I9Z5</accession>
<protein>
    <submittedName>
        <fullName evidence="1">Uncharacterized protein</fullName>
    </submittedName>
</protein>
<dbReference type="Proteomes" id="UP000053226">
    <property type="component" value="Unassembled WGS sequence"/>
</dbReference>
<comment type="caution">
    <text evidence="1">The sequence shown here is derived from an EMBL/GenBank/DDBJ whole genome shotgun (WGS) entry which is preliminary data.</text>
</comment>
<dbReference type="OrthoDB" id="6636469at2"/>